<evidence type="ECO:0000313" key="2">
    <source>
        <dbReference type="EMBL" id="KAK0716754.1"/>
    </source>
</evidence>
<evidence type="ECO:0000313" key="3">
    <source>
        <dbReference type="Proteomes" id="UP001172101"/>
    </source>
</evidence>
<accession>A0AA40AJ38</accession>
<organism evidence="2 3">
    <name type="scientific">Lasiosphaeria miniovina</name>
    <dbReference type="NCBI Taxonomy" id="1954250"/>
    <lineage>
        <taxon>Eukaryota</taxon>
        <taxon>Fungi</taxon>
        <taxon>Dikarya</taxon>
        <taxon>Ascomycota</taxon>
        <taxon>Pezizomycotina</taxon>
        <taxon>Sordariomycetes</taxon>
        <taxon>Sordariomycetidae</taxon>
        <taxon>Sordariales</taxon>
        <taxon>Lasiosphaeriaceae</taxon>
        <taxon>Lasiosphaeria</taxon>
    </lineage>
</organism>
<dbReference type="InterPro" id="IPR046676">
    <property type="entry name" value="DUF6546"/>
</dbReference>
<dbReference type="AlphaFoldDB" id="A0AA40AJ38"/>
<evidence type="ECO:0000259" key="1">
    <source>
        <dbReference type="Pfam" id="PF20183"/>
    </source>
</evidence>
<reference evidence="2" key="1">
    <citation type="submission" date="2023-06" db="EMBL/GenBank/DDBJ databases">
        <title>Genome-scale phylogeny and comparative genomics of the fungal order Sordariales.</title>
        <authorList>
            <consortium name="Lawrence Berkeley National Laboratory"/>
            <person name="Hensen N."/>
            <person name="Bonometti L."/>
            <person name="Westerberg I."/>
            <person name="Brannstrom I.O."/>
            <person name="Guillou S."/>
            <person name="Cros-Aarteil S."/>
            <person name="Calhoun S."/>
            <person name="Haridas S."/>
            <person name="Kuo A."/>
            <person name="Mondo S."/>
            <person name="Pangilinan J."/>
            <person name="Riley R."/>
            <person name="LaButti K."/>
            <person name="Andreopoulos B."/>
            <person name="Lipzen A."/>
            <person name="Chen C."/>
            <person name="Yanf M."/>
            <person name="Daum C."/>
            <person name="Ng V."/>
            <person name="Clum A."/>
            <person name="Steindorff A."/>
            <person name="Ohm R."/>
            <person name="Martin F."/>
            <person name="Silar P."/>
            <person name="Natvig D."/>
            <person name="Lalanne C."/>
            <person name="Gautier V."/>
            <person name="Ament-velasquez S.L."/>
            <person name="Kruys A."/>
            <person name="Hutchinson M.I."/>
            <person name="Powell A.J."/>
            <person name="Barry K."/>
            <person name="Miller A.N."/>
            <person name="Grigoriev I.V."/>
            <person name="Debuchy R."/>
            <person name="Gladieux P."/>
            <person name="Thoren M.H."/>
            <person name="Johannesson H."/>
        </authorList>
    </citation>
    <scope>NUCLEOTIDE SEQUENCE</scope>
    <source>
        <strain evidence="2">SMH2392-1A</strain>
    </source>
</reference>
<feature type="non-terminal residue" evidence="2">
    <location>
        <position position="377"/>
    </location>
</feature>
<comment type="caution">
    <text evidence="2">The sequence shown here is derived from an EMBL/GenBank/DDBJ whole genome shotgun (WGS) entry which is preliminary data.</text>
</comment>
<dbReference type="Pfam" id="PF20183">
    <property type="entry name" value="DUF6546"/>
    <property type="match status" value="1"/>
</dbReference>
<name>A0AA40AJ38_9PEZI</name>
<feature type="domain" description="DUF6546" evidence="1">
    <location>
        <begin position="172"/>
        <end position="356"/>
    </location>
</feature>
<sequence length="377" mass="42476">LPAEIRLIILDTIAHQRHPSWASFASFCSEWQAIIETRKFQLLKLPVSCLDAFERMVIRQRELVRHICLDIELRKYTCRTCDQGEQTDQNTAIFTKGVNKLFSILGPWKQASGLTLELNAYYPSDSDHCGTTDPDHGWVNGKQIASPPALAYCGSLSQSTCETGKALPELHLPYNLNRTSIFEEFSDAIVESLGGAIPIPRWMQPKLDAALSLSVSDMVDARDFFGACAPTTWIWERLESLALTSQLLRDTGSRGEIHALLLNAGTTALRMPRLRTLVLWNGQRENACAFIYRTKSDHASIIWRGNWGIDLSPRVVEAWRRAVLEGHSRHVFRVAHEEVRGVIGSHGDAMHRLNLPRPGFSPVSLWQMRTEGIDHRA</sequence>
<keyword evidence="3" id="KW-1185">Reference proteome</keyword>
<dbReference type="GeneID" id="85321182"/>
<protein>
    <recommendedName>
        <fullName evidence="1">DUF6546 domain-containing protein</fullName>
    </recommendedName>
</protein>
<dbReference type="RefSeq" id="XP_060295547.1">
    <property type="nucleotide sequence ID" value="XM_060437912.1"/>
</dbReference>
<dbReference type="Proteomes" id="UP001172101">
    <property type="component" value="Unassembled WGS sequence"/>
</dbReference>
<proteinExistence type="predicted"/>
<dbReference type="EMBL" id="JAUIRO010000004">
    <property type="protein sequence ID" value="KAK0716754.1"/>
    <property type="molecule type" value="Genomic_DNA"/>
</dbReference>
<gene>
    <name evidence="2" type="ORF">B0T26DRAFT_647594</name>
</gene>